<gene>
    <name evidence="1" type="ORF">CALMAC_LOCUS11251</name>
</gene>
<dbReference type="Proteomes" id="UP000410492">
    <property type="component" value="Unassembled WGS sequence"/>
</dbReference>
<dbReference type="EMBL" id="CAACVG010008622">
    <property type="protein sequence ID" value="VEN50494.1"/>
    <property type="molecule type" value="Genomic_DNA"/>
</dbReference>
<proteinExistence type="predicted"/>
<evidence type="ECO:0000313" key="1">
    <source>
        <dbReference type="EMBL" id="VEN50494.1"/>
    </source>
</evidence>
<sequence>MVMEAAEVVVV</sequence>
<accession>A0A653CRF5</accession>
<reference evidence="1 2" key="1">
    <citation type="submission" date="2019-01" db="EMBL/GenBank/DDBJ databases">
        <authorList>
            <person name="Sayadi A."/>
        </authorList>
    </citation>
    <scope>NUCLEOTIDE SEQUENCE [LARGE SCALE GENOMIC DNA]</scope>
</reference>
<keyword evidence="2" id="KW-1185">Reference proteome</keyword>
<protein>
    <submittedName>
        <fullName evidence="1">Uncharacterized protein</fullName>
    </submittedName>
</protein>
<evidence type="ECO:0000313" key="2">
    <source>
        <dbReference type="Proteomes" id="UP000410492"/>
    </source>
</evidence>
<organism evidence="1 2">
    <name type="scientific">Callosobruchus maculatus</name>
    <name type="common">Southern cowpea weevil</name>
    <name type="synonym">Pulse bruchid</name>
    <dbReference type="NCBI Taxonomy" id="64391"/>
    <lineage>
        <taxon>Eukaryota</taxon>
        <taxon>Metazoa</taxon>
        <taxon>Ecdysozoa</taxon>
        <taxon>Arthropoda</taxon>
        <taxon>Hexapoda</taxon>
        <taxon>Insecta</taxon>
        <taxon>Pterygota</taxon>
        <taxon>Neoptera</taxon>
        <taxon>Endopterygota</taxon>
        <taxon>Coleoptera</taxon>
        <taxon>Polyphaga</taxon>
        <taxon>Cucujiformia</taxon>
        <taxon>Chrysomeloidea</taxon>
        <taxon>Chrysomelidae</taxon>
        <taxon>Bruchinae</taxon>
        <taxon>Bruchini</taxon>
        <taxon>Callosobruchus</taxon>
    </lineage>
</organism>
<name>A0A653CRF5_CALMS</name>